<dbReference type="InterPro" id="IPR051617">
    <property type="entry name" value="UNC-93-like_regulator"/>
</dbReference>
<feature type="transmembrane region" description="Helical" evidence="6">
    <location>
        <begin position="134"/>
        <end position="154"/>
    </location>
</feature>
<dbReference type="GO" id="GO:0022857">
    <property type="term" value="F:transmembrane transporter activity"/>
    <property type="evidence" value="ECO:0007669"/>
    <property type="project" value="InterPro"/>
</dbReference>
<comment type="subcellular location">
    <subcellularLocation>
        <location evidence="1">Membrane</location>
        <topology evidence="1">Multi-pass membrane protein</topology>
    </subcellularLocation>
</comment>
<organism evidence="7 8">
    <name type="scientific">Didymosphaeria variabile</name>
    <dbReference type="NCBI Taxonomy" id="1932322"/>
    <lineage>
        <taxon>Eukaryota</taxon>
        <taxon>Fungi</taxon>
        <taxon>Dikarya</taxon>
        <taxon>Ascomycota</taxon>
        <taxon>Pezizomycotina</taxon>
        <taxon>Dothideomycetes</taxon>
        <taxon>Pleosporomycetidae</taxon>
        <taxon>Pleosporales</taxon>
        <taxon>Massarineae</taxon>
        <taxon>Didymosphaeriaceae</taxon>
        <taxon>Didymosphaeria</taxon>
    </lineage>
</organism>
<evidence type="ECO:0000256" key="6">
    <source>
        <dbReference type="SAM" id="Phobius"/>
    </source>
</evidence>
<dbReference type="AlphaFoldDB" id="A0A9W9C602"/>
<feature type="transmembrane region" description="Helical" evidence="6">
    <location>
        <begin position="435"/>
        <end position="453"/>
    </location>
</feature>
<feature type="transmembrane region" description="Helical" evidence="6">
    <location>
        <begin position="265"/>
        <end position="287"/>
    </location>
</feature>
<feature type="transmembrane region" description="Helical" evidence="6">
    <location>
        <begin position="204"/>
        <end position="225"/>
    </location>
</feature>
<feature type="transmembrane region" description="Helical" evidence="6">
    <location>
        <begin position="46"/>
        <end position="63"/>
    </location>
</feature>
<keyword evidence="2 6" id="KW-0812">Transmembrane</keyword>
<proteinExistence type="predicted"/>
<keyword evidence="8" id="KW-1185">Reference proteome</keyword>
<feature type="region of interest" description="Disordered" evidence="5">
    <location>
        <begin position="1"/>
        <end position="20"/>
    </location>
</feature>
<keyword evidence="4 6" id="KW-0472">Membrane</keyword>
<evidence type="ECO:0000313" key="7">
    <source>
        <dbReference type="EMBL" id="KAJ4346324.1"/>
    </source>
</evidence>
<accession>A0A9W9C602</accession>
<dbReference type="Pfam" id="PF07690">
    <property type="entry name" value="MFS_1"/>
    <property type="match status" value="1"/>
</dbReference>
<dbReference type="OrthoDB" id="196103at2759"/>
<comment type="caution">
    <text evidence="7">The sequence shown here is derived from an EMBL/GenBank/DDBJ whole genome shotgun (WGS) entry which is preliminary data.</text>
</comment>
<dbReference type="GO" id="GO:0016020">
    <property type="term" value="C:membrane"/>
    <property type="evidence" value="ECO:0007669"/>
    <property type="project" value="UniProtKB-SubCell"/>
</dbReference>
<dbReference type="EMBL" id="JAPEUX010000008">
    <property type="protein sequence ID" value="KAJ4346324.1"/>
    <property type="molecule type" value="Genomic_DNA"/>
</dbReference>
<evidence type="ECO:0008006" key="9">
    <source>
        <dbReference type="Google" id="ProtNLM"/>
    </source>
</evidence>
<evidence type="ECO:0000256" key="3">
    <source>
        <dbReference type="ARBA" id="ARBA00022989"/>
    </source>
</evidence>
<dbReference type="Proteomes" id="UP001140513">
    <property type="component" value="Unassembled WGS sequence"/>
</dbReference>
<feature type="transmembrane region" description="Helical" evidence="6">
    <location>
        <begin position="328"/>
        <end position="347"/>
    </location>
</feature>
<feature type="compositionally biased region" description="Basic and acidic residues" evidence="5">
    <location>
        <begin position="1"/>
        <end position="12"/>
    </location>
</feature>
<dbReference type="SUPFAM" id="SSF103473">
    <property type="entry name" value="MFS general substrate transporter"/>
    <property type="match status" value="1"/>
</dbReference>
<feature type="transmembrane region" description="Helical" evidence="6">
    <location>
        <begin position="110"/>
        <end position="128"/>
    </location>
</feature>
<dbReference type="Gene3D" id="1.20.1250.20">
    <property type="entry name" value="MFS general substrate transporter like domains"/>
    <property type="match status" value="1"/>
</dbReference>
<reference evidence="7" key="1">
    <citation type="submission" date="2022-10" db="EMBL/GenBank/DDBJ databases">
        <title>Tapping the CABI collections for fungal endophytes: first genome assemblies for Collariella, Neodidymelliopsis, Ascochyta clinopodiicola, Didymella pomorum, Didymosphaeria variabile, Neocosmospora piperis and Neocucurbitaria cava.</title>
        <authorList>
            <person name="Hill R."/>
        </authorList>
    </citation>
    <scope>NUCLEOTIDE SEQUENCE</scope>
    <source>
        <strain evidence="7">IMI 356815</strain>
    </source>
</reference>
<evidence type="ECO:0000256" key="1">
    <source>
        <dbReference type="ARBA" id="ARBA00004141"/>
    </source>
</evidence>
<evidence type="ECO:0000256" key="2">
    <source>
        <dbReference type="ARBA" id="ARBA00022692"/>
    </source>
</evidence>
<dbReference type="InterPro" id="IPR036259">
    <property type="entry name" value="MFS_trans_sf"/>
</dbReference>
<feature type="transmembrane region" description="Helical" evidence="6">
    <location>
        <begin position="371"/>
        <end position="392"/>
    </location>
</feature>
<protein>
    <recommendedName>
        <fullName evidence="9">MFS general substrate transporter</fullName>
    </recommendedName>
</protein>
<evidence type="ECO:0000313" key="8">
    <source>
        <dbReference type="Proteomes" id="UP001140513"/>
    </source>
</evidence>
<dbReference type="InterPro" id="IPR011701">
    <property type="entry name" value="MFS"/>
</dbReference>
<keyword evidence="3 6" id="KW-1133">Transmembrane helix</keyword>
<gene>
    <name evidence="7" type="ORF">N0V89_010253</name>
</gene>
<evidence type="ECO:0000256" key="5">
    <source>
        <dbReference type="SAM" id="MobiDB-lite"/>
    </source>
</evidence>
<dbReference type="RefSeq" id="XP_056066124.1">
    <property type="nucleotide sequence ID" value="XM_056218997.1"/>
</dbReference>
<dbReference type="GeneID" id="80913783"/>
<dbReference type="PANTHER" id="PTHR23294">
    <property type="entry name" value="ET TRANSLATION PRODUCT-RELATED"/>
    <property type="match status" value="1"/>
</dbReference>
<sequence length="484" mass="53283">MKPSEKEMKDPTVADTMNDGNEDFAVGSTEQLAPTKYTMGKFYRSVLFQMVLFGCLSFVGPAMSDAISNLGGGGLSSPWLANLANSLNYACSFLVTIIGGPLVNKIGIKWACFIAALAMPLYGSAYYVNARFSVDWYLLASNIIGGVASGFLYVGETTAMLSYPSPEDRGFYLGIWSAMRNSGSVIGGAINFSNNHSQSTGGGIAWVTYLIFLGFECTGVIWALLLSKTAKVRRRDNSKILISKMQTWKQEFVSLGHYLRESKTWLVFVPAFYSFFYGGTLGTYLSLHFSVRSRALSSLIVPSITIPSVIGFGRFLDNQRWSQRTRAWIAFMLWVIPQTACFIWINIENHQLGKKSALDYSLDGSRWAKAYMPYLIIFVSGYWTQLTLYWVLGTFSNKTEVQSRAGGVFRAFEVAGQAISYGINSNKTVGYEASLYINTALLVLVVPAMIALISKVPLRPMVEEARGLNEAEGRAGEGEVGKGE</sequence>
<evidence type="ECO:0000256" key="4">
    <source>
        <dbReference type="ARBA" id="ARBA00023136"/>
    </source>
</evidence>
<name>A0A9W9C602_9PLEO</name>
<feature type="transmembrane region" description="Helical" evidence="6">
    <location>
        <begin position="299"/>
        <end position="316"/>
    </location>
</feature>
<dbReference type="PANTHER" id="PTHR23294:SF19">
    <property type="entry name" value="DUF895 DOMAIN MEMBRANE PROTEIN-RELATED"/>
    <property type="match status" value="1"/>
</dbReference>